<evidence type="ECO:0000313" key="5">
    <source>
        <dbReference type="Proteomes" id="UP000695562"/>
    </source>
</evidence>
<accession>A0A8J4PNN3</accession>
<keyword evidence="3" id="KW-0687">Ribonucleoprotein</keyword>
<evidence type="ECO:0000313" key="4">
    <source>
        <dbReference type="EMBL" id="KAF2070430.1"/>
    </source>
</evidence>
<evidence type="ECO:0000256" key="2">
    <source>
        <dbReference type="ARBA" id="ARBA00022980"/>
    </source>
</evidence>
<dbReference type="GO" id="GO:0006412">
    <property type="term" value="P:translation"/>
    <property type="evidence" value="ECO:0007669"/>
    <property type="project" value="InterPro"/>
</dbReference>
<sequence>MSTKHIYQNPITSAHLWHVIDATNHHVGSLATKIAGLLRGKHKPIYDRSSPLECGDYVVVLNSRNIQLTGKKWDQKLYRRHTGYPGGLRETPASQMLEKDPNHILRHAVLGMLPKNDSKYYLEQRLKIYENEKNPHIGQISKTPQSSLALNLGPYEAPTINPTNEQVDNYFAGYILKMDDNVEQFSMVESKVRDHKDNLKRQRRVLRKKRANELKPINIEEDN</sequence>
<dbReference type="InterPro" id="IPR036899">
    <property type="entry name" value="Ribosomal_uL13_sf"/>
</dbReference>
<evidence type="ECO:0000256" key="3">
    <source>
        <dbReference type="ARBA" id="ARBA00023274"/>
    </source>
</evidence>
<dbReference type="CDD" id="cd00392">
    <property type="entry name" value="Ribosomal_L13"/>
    <property type="match status" value="1"/>
</dbReference>
<dbReference type="EMBL" id="AJWJ01000493">
    <property type="protein sequence ID" value="KAF2070430.1"/>
    <property type="molecule type" value="Genomic_DNA"/>
</dbReference>
<dbReference type="GO" id="GO:0017148">
    <property type="term" value="P:negative regulation of translation"/>
    <property type="evidence" value="ECO:0007669"/>
    <property type="project" value="TreeGrafter"/>
</dbReference>
<gene>
    <name evidence="4" type="ORF">CYY_008258</name>
</gene>
<dbReference type="SUPFAM" id="SSF52161">
    <property type="entry name" value="Ribosomal protein L13"/>
    <property type="match status" value="1"/>
</dbReference>
<dbReference type="Pfam" id="PF00572">
    <property type="entry name" value="Ribosomal_L13"/>
    <property type="match status" value="1"/>
</dbReference>
<dbReference type="PANTHER" id="PTHR11545:SF2">
    <property type="entry name" value="LARGE RIBOSOMAL SUBUNIT PROTEIN UL13M"/>
    <property type="match status" value="1"/>
</dbReference>
<name>A0A8J4PNN3_9MYCE</name>
<proteinExistence type="inferred from homology"/>
<dbReference type="HAMAP" id="MF_01366">
    <property type="entry name" value="Ribosomal_uL13"/>
    <property type="match status" value="1"/>
</dbReference>
<dbReference type="OrthoDB" id="274622at2759"/>
<evidence type="ECO:0008006" key="6">
    <source>
        <dbReference type="Google" id="ProtNLM"/>
    </source>
</evidence>
<dbReference type="NCBIfam" id="TIGR01066">
    <property type="entry name" value="rplM_bact"/>
    <property type="match status" value="1"/>
</dbReference>
<dbReference type="GO" id="GO:0003729">
    <property type="term" value="F:mRNA binding"/>
    <property type="evidence" value="ECO:0007669"/>
    <property type="project" value="TreeGrafter"/>
</dbReference>
<dbReference type="GO" id="GO:0003735">
    <property type="term" value="F:structural constituent of ribosome"/>
    <property type="evidence" value="ECO:0007669"/>
    <property type="project" value="InterPro"/>
</dbReference>
<keyword evidence="5" id="KW-1185">Reference proteome</keyword>
<comment type="similarity">
    <text evidence="1">Belongs to the universal ribosomal protein uL13 family.</text>
</comment>
<dbReference type="Gene3D" id="3.90.1180.10">
    <property type="entry name" value="Ribosomal protein L13"/>
    <property type="match status" value="1"/>
</dbReference>
<dbReference type="PANTHER" id="PTHR11545">
    <property type="entry name" value="RIBOSOMAL PROTEIN L13"/>
    <property type="match status" value="1"/>
</dbReference>
<dbReference type="Proteomes" id="UP000695562">
    <property type="component" value="Unassembled WGS sequence"/>
</dbReference>
<organism evidence="4 5">
    <name type="scientific">Polysphondylium violaceum</name>
    <dbReference type="NCBI Taxonomy" id="133409"/>
    <lineage>
        <taxon>Eukaryota</taxon>
        <taxon>Amoebozoa</taxon>
        <taxon>Evosea</taxon>
        <taxon>Eumycetozoa</taxon>
        <taxon>Dictyostelia</taxon>
        <taxon>Dictyosteliales</taxon>
        <taxon>Dictyosteliaceae</taxon>
        <taxon>Polysphondylium</taxon>
    </lineage>
</organism>
<reference evidence="4" key="1">
    <citation type="submission" date="2020-01" db="EMBL/GenBank/DDBJ databases">
        <title>Development of genomics and gene disruption for Polysphondylium violaceum indicates a role for the polyketide synthase stlB in stalk morphogenesis.</title>
        <authorList>
            <person name="Narita B."/>
            <person name="Kawabe Y."/>
            <person name="Kin K."/>
            <person name="Saito T."/>
            <person name="Gibbs R."/>
            <person name="Kuspa A."/>
            <person name="Muzny D."/>
            <person name="Queller D."/>
            <person name="Richards S."/>
            <person name="Strassman J."/>
            <person name="Sucgang R."/>
            <person name="Worley K."/>
            <person name="Schaap P."/>
        </authorList>
    </citation>
    <scope>NUCLEOTIDE SEQUENCE</scope>
    <source>
        <strain evidence="4">QSvi11</strain>
    </source>
</reference>
<dbReference type="AlphaFoldDB" id="A0A8J4PNN3"/>
<evidence type="ECO:0000256" key="1">
    <source>
        <dbReference type="ARBA" id="ARBA00006227"/>
    </source>
</evidence>
<dbReference type="InterPro" id="IPR005823">
    <property type="entry name" value="Ribosomal_uL13_bac-type"/>
</dbReference>
<keyword evidence="2" id="KW-0689">Ribosomal protein</keyword>
<dbReference type="InterPro" id="IPR005822">
    <property type="entry name" value="Ribosomal_uL13"/>
</dbReference>
<comment type="caution">
    <text evidence="4">The sequence shown here is derived from an EMBL/GenBank/DDBJ whole genome shotgun (WGS) entry which is preliminary data.</text>
</comment>
<dbReference type="GO" id="GO:0005762">
    <property type="term" value="C:mitochondrial large ribosomal subunit"/>
    <property type="evidence" value="ECO:0007669"/>
    <property type="project" value="TreeGrafter"/>
</dbReference>
<protein>
    <recommendedName>
        <fullName evidence="6">50S ribosomal protein L13</fullName>
    </recommendedName>
</protein>